<gene>
    <name evidence="1" type="ORF">CYJ32_00210</name>
</gene>
<protein>
    <submittedName>
        <fullName evidence="1">Uncharacterized protein</fullName>
    </submittedName>
</protein>
<evidence type="ECO:0000313" key="2">
    <source>
        <dbReference type="Proteomes" id="UP000242263"/>
    </source>
</evidence>
<dbReference type="EMBL" id="PKGU01000001">
    <property type="protein sequence ID" value="PKZ15912.1"/>
    <property type="molecule type" value="Genomic_DNA"/>
</dbReference>
<sequence length="65" mass="7483">MMGIYGDKPRKRRRKAKLLADDLAKESIESYYAEKALASPNKPVEDVKPNVVPNWSRGQVLRRQI</sequence>
<reference evidence="1 2" key="1">
    <citation type="submission" date="2017-12" db="EMBL/GenBank/DDBJ databases">
        <title>Phylogenetic diversity of female urinary microbiome.</title>
        <authorList>
            <person name="Thomas-White K."/>
            <person name="Wolfe A.J."/>
        </authorList>
    </citation>
    <scope>NUCLEOTIDE SEQUENCE [LARGE SCALE GENOMIC DNA]</scope>
    <source>
        <strain evidence="1 2">UMB0064</strain>
    </source>
</reference>
<dbReference type="Proteomes" id="UP000242263">
    <property type="component" value="Unassembled WGS sequence"/>
</dbReference>
<organism evidence="1 2">
    <name type="scientific">Alloscardovia omnicolens</name>
    <dbReference type="NCBI Taxonomy" id="419015"/>
    <lineage>
        <taxon>Bacteria</taxon>
        <taxon>Bacillati</taxon>
        <taxon>Actinomycetota</taxon>
        <taxon>Actinomycetes</taxon>
        <taxon>Bifidobacteriales</taxon>
        <taxon>Bifidobacteriaceae</taxon>
        <taxon>Alloscardovia</taxon>
    </lineage>
</organism>
<accession>A0A2I1M703</accession>
<name>A0A2I1M703_9BIFI</name>
<proteinExistence type="predicted"/>
<comment type="caution">
    <text evidence="1">The sequence shown here is derived from an EMBL/GenBank/DDBJ whole genome shotgun (WGS) entry which is preliminary data.</text>
</comment>
<dbReference type="AlphaFoldDB" id="A0A2I1M703"/>
<evidence type="ECO:0000313" key="1">
    <source>
        <dbReference type="EMBL" id="PKZ15912.1"/>
    </source>
</evidence>